<comment type="subunit">
    <text evidence="8">Monomer.</text>
</comment>
<dbReference type="InterPro" id="IPR022966">
    <property type="entry name" value="RNase_II/R_CS"/>
</dbReference>
<evidence type="ECO:0000256" key="3">
    <source>
        <dbReference type="ARBA" id="ARBA00022490"/>
    </source>
</evidence>
<evidence type="ECO:0000256" key="1">
    <source>
        <dbReference type="ARBA" id="ARBA00001849"/>
    </source>
</evidence>
<protein>
    <recommendedName>
        <fullName evidence="8">Ribonuclease R</fullName>
        <shortName evidence="8">RNase R</shortName>
        <ecNumber evidence="8">3.1.13.1</ecNumber>
    </recommendedName>
</protein>
<dbReference type="Pfam" id="PF17876">
    <property type="entry name" value="CSD2"/>
    <property type="match status" value="1"/>
</dbReference>
<accession>U3U952</accession>
<dbReference type="Gene3D" id="2.40.50.140">
    <property type="entry name" value="Nucleic acid-binding proteins"/>
    <property type="match status" value="2"/>
</dbReference>
<dbReference type="PANTHER" id="PTHR23355">
    <property type="entry name" value="RIBONUCLEASE"/>
    <property type="match status" value="1"/>
</dbReference>
<dbReference type="Proteomes" id="UP000016900">
    <property type="component" value="Chromosome"/>
</dbReference>
<dbReference type="AlphaFoldDB" id="U3U952"/>
<dbReference type="CDD" id="cd04471">
    <property type="entry name" value="S1_RNase_R"/>
    <property type="match status" value="1"/>
</dbReference>
<dbReference type="InterPro" id="IPR004476">
    <property type="entry name" value="RNase_II/RNase_R"/>
</dbReference>
<dbReference type="CDD" id="cd00090">
    <property type="entry name" value="HTH_ARSR"/>
    <property type="match status" value="1"/>
</dbReference>
<dbReference type="eggNOG" id="COG0557">
    <property type="taxonomic scope" value="Bacteria"/>
</dbReference>
<dbReference type="InterPro" id="IPR013223">
    <property type="entry name" value="RNase_B_OB_dom"/>
</dbReference>
<dbReference type="GO" id="GO:0006355">
    <property type="term" value="P:regulation of DNA-templated transcription"/>
    <property type="evidence" value="ECO:0007669"/>
    <property type="project" value="UniProtKB-ARBA"/>
</dbReference>
<keyword evidence="7 8" id="KW-0694">RNA-binding</keyword>
<sequence length="767" mass="88749">MSKDPFEDREIKKSHHPIPSREFILALLEKRKKSATRDEIAKELNITTKERETLRRYLRAMERDGLLVFTRPQRYFLPEHPDLIRGKVIGHRDGYGFLRVEGDKDDFYLSNKQMKFCLHGDFILAQIISTDSKARREVRVIRILEPRNSYIVGRYCTNSGTSFVVPDDNRLNFDVLIAQQTNTDSLKTGLIVVVKIMQRPTYRTKAIGEITEVLGDSSNMGTNLIVDMALRTYEIPYTWSEKVKKEVDNFKLNDDIPECEKKDRIDLRHLPFVTIDGEDARDLDDAVYCEKKSDGTWKLWVAIADVSYYVRPGSMLDNEAYKRGTSVYFPSCVVPMLPEVLSNNLCSLNYHMDRLCMICEMNISAKGKLIDYKHYEAVIKSYACLTYNKVFSILKGDSALRSRYKELVKHLEELYCLYETLEIARKKRGGISFKTEEAKFIFNADKRIERVERTMRNDVHKLIEECMILANIASASFVEKNEEPTLFRDHDRPSVDSINSFHSVLKELGLSLQGGLKPQPIDYADLLTKIADRPDAEMLQTMLLRSMKQAVYDPENRGHFGLALTSYAHFTSPIRRYPDLLLHRTIKYLLLKEKINLIGQNTTPTGGYHYNLQQMLKLGQHCSMTERRAEEATRDASDWLKCDFMQNQVGNIFHGIISSVTNFGFFVRLNDLFIDGLVHISTLNNDYYNFDQVGQRLIGTSGGNIYRLGDSVEVRLNAVHMDERKIDFTLITTKNLVHRKCKNINKRDQKIIKKVHRNCKNLNKNIL</sequence>
<evidence type="ECO:0000256" key="4">
    <source>
        <dbReference type="ARBA" id="ARBA00022722"/>
    </source>
</evidence>
<dbReference type="EMBL" id="AP012554">
    <property type="protein sequence ID" value="BAO00253.1"/>
    <property type="molecule type" value="Genomic_DNA"/>
</dbReference>
<dbReference type="Pfam" id="PF00575">
    <property type="entry name" value="S1"/>
    <property type="match status" value="1"/>
</dbReference>
<dbReference type="SMART" id="SM00357">
    <property type="entry name" value="CSP"/>
    <property type="match status" value="1"/>
</dbReference>
<dbReference type="InterPro" id="IPR013668">
    <property type="entry name" value="RNase_R_HTH_12"/>
</dbReference>
<dbReference type="Pfam" id="PF08461">
    <property type="entry name" value="WHD_RNase_R"/>
    <property type="match status" value="1"/>
</dbReference>
<dbReference type="InterPro" id="IPR003029">
    <property type="entry name" value="S1_domain"/>
</dbReference>
<dbReference type="NCBIfam" id="TIGR00358">
    <property type="entry name" value="3_prime_RNase"/>
    <property type="match status" value="1"/>
</dbReference>
<dbReference type="eggNOG" id="COG1414">
    <property type="taxonomic scope" value="Bacteria"/>
</dbReference>
<dbReference type="GO" id="GO:0006402">
    <property type="term" value="P:mRNA catabolic process"/>
    <property type="evidence" value="ECO:0007669"/>
    <property type="project" value="TreeGrafter"/>
</dbReference>
<keyword evidence="6 8" id="KW-0269">Exonuclease</keyword>
<dbReference type="InterPro" id="IPR011805">
    <property type="entry name" value="RNase_R"/>
</dbReference>
<dbReference type="PROSITE" id="PS01175">
    <property type="entry name" value="RIBONUCLEASE_II"/>
    <property type="match status" value="1"/>
</dbReference>
<dbReference type="OrthoDB" id="9764149at2"/>
<comment type="function">
    <text evidence="8">3'-5' exoribonuclease that releases 5'-nucleoside monophosphates and is involved in maturation of structured RNAs.</text>
</comment>
<evidence type="ECO:0000256" key="5">
    <source>
        <dbReference type="ARBA" id="ARBA00022801"/>
    </source>
</evidence>
<dbReference type="InterPro" id="IPR001900">
    <property type="entry name" value="RNase_II/R"/>
</dbReference>
<evidence type="ECO:0000256" key="6">
    <source>
        <dbReference type="ARBA" id="ARBA00022839"/>
    </source>
</evidence>
<dbReference type="HAMAP" id="MF_01895">
    <property type="entry name" value="RNase_R"/>
    <property type="match status" value="1"/>
</dbReference>
<dbReference type="Pfam" id="PF08206">
    <property type="entry name" value="OB_RNB"/>
    <property type="match status" value="1"/>
</dbReference>
<keyword evidence="3 8" id="KW-0963">Cytoplasm</keyword>
<dbReference type="PANTHER" id="PTHR23355:SF9">
    <property type="entry name" value="DIS3-LIKE EXONUCLEASE 2"/>
    <property type="match status" value="1"/>
</dbReference>
<dbReference type="InterPro" id="IPR012340">
    <property type="entry name" value="NA-bd_OB-fold"/>
</dbReference>
<organism evidence="10 11">
    <name type="scientific">Candidatus Pantoea carbekii</name>
    <dbReference type="NCBI Taxonomy" id="1235990"/>
    <lineage>
        <taxon>Bacteria</taxon>
        <taxon>Pseudomonadati</taxon>
        <taxon>Pseudomonadota</taxon>
        <taxon>Gammaproteobacteria</taxon>
        <taxon>Enterobacterales</taxon>
        <taxon>Erwiniaceae</taxon>
        <taxon>Pantoea</taxon>
    </lineage>
</organism>
<keyword evidence="4 8" id="KW-0540">Nuclease</keyword>
<evidence type="ECO:0000313" key="10">
    <source>
        <dbReference type="EMBL" id="BAO00253.1"/>
    </source>
</evidence>
<evidence type="ECO:0000256" key="8">
    <source>
        <dbReference type="HAMAP-Rule" id="MF_01895"/>
    </source>
</evidence>
<comment type="subcellular location">
    <subcellularLocation>
        <location evidence="2 8">Cytoplasm</location>
    </subcellularLocation>
</comment>
<dbReference type="GO" id="GO:0005829">
    <property type="term" value="C:cytosol"/>
    <property type="evidence" value="ECO:0007669"/>
    <property type="project" value="UniProtKB-ARBA"/>
</dbReference>
<reference evidence="10 11" key="1">
    <citation type="submission" date="2012-10" db="EMBL/GenBank/DDBJ databases">
        <title>Genome sequence of the symbiont of the pentatomidae stink bug Halyomorpha halys.</title>
        <authorList>
            <person name="Kobayashi H."/>
            <person name="Fujii-Muramatsu R."/>
            <person name="Takeishi K."/>
            <person name="Noda H."/>
        </authorList>
    </citation>
    <scope>NUCLEOTIDE SEQUENCE [LARGE SCALE GENOMIC DNA]</scope>
</reference>
<gene>
    <name evidence="8 10" type="primary">rnr</name>
    <name evidence="10" type="ORF">HHS_02830</name>
</gene>
<comment type="catalytic activity">
    <reaction evidence="1 8">
        <text>Exonucleolytic cleavage in the 3'- to 5'-direction to yield nucleoside 5'-phosphates.</text>
        <dbReference type="EC" id="3.1.13.1"/>
    </reaction>
</comment>
<dbReference type="PROSITE" id="PS50126">
    <property type="entry name" value="S1"/>
    <property type="match status" value="1"/>
</dbReference>
<dbReference type="STRING" id="1235990.BMSBPS_0755"/>
<comment type="similarity">
    <text evidence="8">Belongs to the RNR ribonuclease family. RNase R subfamily.</text>
</comment>
<name>U3U952_9GAMM</name>
<dbReference type="KEGG" id="hhs:HHS_02830"/>
<evidence type="ECO:0000313" key="11">
    <source>
        <dbReference type="Proteomes" id="UP000016900"/>
    </source>
</evidence>
<evidence type="ECO:0000256" key="2">
    <source>
        <dbReference type="ARBA" id="ARBA00004496"/>
    </source>
</evidence>
<keyword evidence="11" id="KW-1185">Reference proteome</keyword>
<dbReference type="NCBIfam" id="TIGR02063">
    <property type="entry name" value="RNase_R"/>
    <property type="match status" value="1"/>
</dbReference>
<dbReference type="InterPro" id="IPR011991">
    <property type="entry name" value="ArsR-like_HTH"/>
</dbReference>
<dbReference type="GO" id="GO:0003723">
    <property type="term" value="F:RNA binding"/>
    <property type="evidence" value="ECO:0007669"/>
    <property type="project" value="UniProtKB-UniRule"/>
</dbReference>
<dbReference type="Pfam" id="PF00773">
    <property type="entry name" value="RNB"/>
    <property type="match status" value="1"/>
</dbReference>
<dbReference type="SMART" id="SM00955">
    <property type="entry name" value="RNB"/>
    <property type="match status" value="1"/>
</dbReference>
<dbReference type="PATRIC" id="fig|1235990.3.peg.284"/>
<evidence type="ECO:0000259" key="9">
    <source>
        <dbReference type="PROSITE" id="PS50126"/>
    </source>
</evidence>
<feature type="domain" description="S1 motif" evidence="9">
    <location>
        <begin position="650"/>
        <end position="731"/>
    </location>
</feature>
<dbReference type="NCBIfam" id="NF008648">
    <property type="entry name" value="PRK11642.1"/>
    <property type="match status" value="1"/>
</dbReference>
<keyword evidence="5 8" id="KW-0378">Hydrolase</keyword>
<dbReference type="SUPFAM" id="SSF50249">
    <property type="entry name" value="Nucleic acid-binding proteins"/>
    <property type="match status" value="4"/>
</dbReference>
<dbReference type="InterPro" id="IPR040476">
    <property type="entry name" value="CSD2"/>
</dbReference>
<dbReference type="EC" id="3.1.13.1" evidence="8"/>
<dbReference type="InterPro" id="IPR050180">
    <property type="entry name" value="RNR_Ribonuclease"/>
</dbReference>
<dbReference type="GO" id="GO:0008859">
    <property type="term" value="F:exoribonuclease II activity"/>
    <property type="evidence" value="ECO:0007669"/>
    <property type="project" value="UniProtKB-UniRule"/>
</dbReference>
<proteinExistence type="inferred from homology"/>
<dbReference type="SMART" id="SM00316">
    <property type="entry name" value="S1"/>
    <property type="match status" value="1"/>
</dbReference>
<evidence type="ECO:0000256" key="7">
    <source>
        <dbReference type="ARBA" id="ARBA00022884"/>
    </source>
</evidence>
<dbReference type="InterPro" id="IPR011129">
    <property type="entry name" value="CSD"/>
</dbReference>